<dbReference type="InterPro" id="IPR018728">
    <property type="entry name" value="DUF2268"/>
</dbReference>
<dbReference type="KEGG" id="pact:CA264_06765"/>
<evidence type="ECO:0000313" key="2">
    <source>
        <dbReference type="EMBL" id="ARS35167.1"/>
    </source>
</evidence>
<protein>
    <recommendedName>
        <fullName evidence="1">DUF2268 domain-containing protein</fullName>
    </recommendedName>
</protein>
<name>A0A1X9YQL6_9BACT</name>
<dbReference type="STRING" id="709015.GCA_000472485_01351"/>
<keyword evidence="3" id="KW-1185">Reference proteome</keyword>
<gene>
    <name evidence="2" type="ORF">CA264_06765</name>
</gene>
<sequence>MFLSGTAVCSAFGQGREQKVITADIDNFWIAYDSIRSTTDSLQQLHYIQTLYIDKGTPGLKAFMEAKGYNAEQGLRSIRNYPRFWDSIRPNTQQARAGAKGMEPYLKKLKKLYPALKPAKIYFVIGALQSSGTGLDAMVLVGAEMATGDPETDISEFPQNWQVGLGRYFNSQPFQNIIPLNIHEYVHTQQKGYGNNLLGRSIMEGTADFITELVTGKKMPLPYMVYGAQHEEELKEKFKKQMFAPYINNWFYNLSSAHPDLGYYMGYAICKTYYSNAKNKKQAIREMIELDFTSDKAVEAFLQQSHYFPDAIDKVQLLQAYEGMRPVVSSIKPLVAGDSTVDASTKEICISFSTEMGPTTGVKYGAGGKEQWPLVGKGEFSADRKSCTFKVDLSPGKEYDFIVSEGFMSAEGYPLKPFRVRFKTPVENQK</sequence>
<feature type="domain" description="DUF2268" evidence="1">
    <location>
        <begin position="173"/>
        <end position="281"/>
    </location>
</feature>
<evidence type="ECO:0000259" key="1">
    <source>
        <dbReference type="Pfam" id="PF10026"/>
    </source>
</evidence>
<organism evidence="2 3">
    <name type="scientific">Pontibacter actiniarum</name>
    <dbReference type="NCBI Taxonomy" id="323450"/>
    <lineage>
        <taxon>Bacteria</taxon>
        <taxon>Pseudomonadati</taxon>
        <taxon>Bacteroidota</taxon>
        <taxon>Cytophagia</taxon>
        <taxon>Cytophagales</taxon>
        <taxon>Hymenobacteraceae</taxon>
        <taxon>Pontibacter</taxon>
    </lineage>
</organism>
<dbReference type="EMBL" id="CP021235">
    <property type="protein sequence ID" value="ARS35167.1"/>
    <property type="molecule type" value="Genomic_DNA"/>
</dbReference>
<dbReference type="AlphaFoldDB" id="A0A1X9YQL6"/>
<accession>A0A1X9YQL6</accession>
<dbReference type="Pfam" id="PF10026">
    <property type="entry name" value="DUF2268"/>
    <property type="match status" value="1"/>
</dbReference>
<dbReference type="Proteomes" id="UP000266292">
    <property type="component" value="Chromosome"/>
</dbReference>
<reference evidence="3" key="1">
    <citation type="submission" date="2017-05" db="EMBL/GenBank/DDBJ databases">
        <authorList>
            <person name="Ray J."/>
            <person name="Price M."/>
            <person name="Deutschbauer A."/>
        </authorList>
    </citation>
    <scope>NUCLEOTIDE SEQUENCE [LARGE SCALE GENOMIC DNA]</scope>
    <source>
        <strain evidence="3">DSM 19842</strain>
    </source>
</reference>
<evidence type="ECO:0000313" key="3">
    <source>
        <dbReference type="Proteomes" id="UP000266292"/>
    </source>
</evidence>
<proteinExistence type="predicted"/>